<evidence type="ECO:0000256" key="3">
    <source>
        <dbReference type="ARBA" id="ARBA00023125"/>
    </source>
</evidence>
<evidence type="ECO:0000259" key="5">
    <source>
        <dbReference type="PROSITE" id="PS50931"/>
    </source>
</evidence>
<dbReference type="EMBL" id="PYNS01000001">
    <property type="protein sequence ID" value="PSV13543.1"/>
    <property type="molecule type" value="Genomic_DNA"/>
</dbReference>
<accession>A0A2T3KZK3</accession>
<dbReference type="SUPFAM" id="SSF53850">
    <property type="entry name" value="Periplasmic binding protein-like II"/>
    <property type="match status" value="1"/>
</dbReference>
<comment type="similarity">
    <text evidence="1">Belongs to the LysR transcriptional regulatory family.</text>
</comment>
<dbReference type="Pfam" id="PF03466">
    <property type="entry name" value="LysR_substrate"/>
    <property type="match status" value="1"/>
</dbReference>
<dbReference type="InterPro" id="IPR050389">
    <property type="entry name" value="LysR-type_TF"/>
</dbReference>
<keyword evidence="2" id="KW-0805">Transcription regulation</keyword>
<dbReference type="Gene3D" id="3.40.190.10">
    <property type="entry name" value="Periplasmic binding protein-like II"/>
    <property type="match status" value="2"/>
</dbReference>
<dbReference type="InterPro" id="IPR036388">
    <property type="entry name" value="WH-like_DNA-bd_sf"/>
</dbReference>
<dbReference type="Pfam" id="PF00126">
    <property type="entry name" value="HTH_1"/>
    <property type="match status" value="1"/>
</dbReference>
<gene>
    <name evidence="6" type="ORF">C0W93_00945</name>
</gene>
<proteinExistence type="inferred from homology"/>
<evidence type="ECO:0000313" key="6">
    <source>
        <dbReference type="EMBL" id="PSV13543.1"/>
    </source>
</evidence>
<reference evidence="6 7" key="1">
    <citation type="submission" date="2018-03" db="EMBL/GenBank/DDBJ databases">
        <title>Whole genome sequencing of Histamine producing bacteria.</title>
        <authorList>
            <person name="Butler K."/>
        </authorList>
    </citation>
    <scope>NUCLEOTIDE SEQUENCE [LARGE SCALE GENOMIC DNA]</scope>
    <source>
        <strain evidence="6 7">Res.4.1</strain>
    </source>
</reference>
<dbReference type="AlphaFoldDB" id="A0A2T3KZK3"/>
<dbReference type="Proteomes" id="UP000240530">
    <property type="component" value="Unassembled WGS sequence"/>
</dbReference>
<keyword evidence="3" id="KW-0238">DNA-binding</keyword>
<dbReference type="PANTHER" id="PTHR30118:SF6">
    <property type="entry name" value="HTH-TYPE TRANSCRIPTIONAL REGULATOR LEUO"/>
    <property type="match status" value="1"/>
</dbReference>
<evidence type="ECO:0000313" key="7">
    <source>
        <dbReference type="Proteomes" id="UP000240530"/>
    </source>
</evidence>
<dbReference type="PANTHER" id="PTHR30118">
    <property type="entry name" value="HTH-TYPE TRANSCRIPTIONAL REGULATOR LEUO-RELATED"/>
    <property type="match status" value="1"/>
</dbReference>
<dbReference type="RefSeq" id="WP_107184064.1">
    <property type="nucleotide sequence ID" value="NZ_JAWQGC010000002.1"/>
</dbReference>
<dbReference type="PRINTS" id="PR00039">
    <property type="entry name" value="HTHLYSR"/>
</dbReference>
<dbReference type="InterPro" id="IPR005119">
    <property type="entry name" value="LysR_subst-bd"/>
</dbReference>
<dbReference type="InterPro" id="IPR036390">
    <property type="entry name" value="WH_DNA-bd_sf"/>
</dbReference>
<dbReference type="InterPro" id="IPR000847">
    <property type="entry name" value="LysR_HTH_N"/>
</dbReference>
<sequence>MMEKFDLNLLRIFTEVYNLKSITLAAESLGLTQPGVSGAIKRLQQYLGKDLFVREGRGISPTYTAIQLAESVNPALQQIEMGLSNVHSFDIQSKRTFHVLVNEPMMQLLQPLVEADTSLGNCEICFGLTPPQEDDLFSILSLQKADLAIDVGIYPTAGYYQKACYSDHIVAICRKGHPRIDKQLTQEQYYAEKHITLKIRRSELYAADYFTEDTISQRQISCECESLLSMMTMVSESNCLGVAAGSLAEKYAEKLGLNILALPFTVKPISQKMVWHNRHNKSQAHIWVRNKLLDYLSQIENKQ</sequence>
<evidence type="ECO:0000256" key="2">
    <source>
        <dbReference type="ARBA" id="ARBA00023015"/>
    </source>
</evidence>
<dbReference type="GO" id="GO:0003700">
    <property type="term" value="F:DNA-binding transcription factor activity"/>
    <property type="evidence" value="ECO:0007669"/>
    <property type="project" value="InterPro"/>
</dbReference>
<evidence type="ECO:0000256" key="4">
    <source>
        <dbReference type="ARBA" id="ARBA00023163"/>
    </source>
</evidence>
<dbReference type="CDD" id="cd08466">
    <property type="entry name" value="PBP2_LeuO"/>
    <property type="match status" value="1"/>
</dbReference>
<keyword evidence="4" id="KW-0804">Transcription</keyword>
<protein>
    <submittedName>
        <fullName evidence="6">LysR family transcriptional regulator</fullName>
    </submittedName>
</protein>
<dbReference type="SUPFAM" id="SSF46785">
    <property type="entry name" value="Winged helix' DNA-binding domain"/>
    <property type="match status" value="1"/>
</dbReference>
<comment type="caution">
    <text evidence="6">The sequence shown here is derived from an EMBL/GenBank/DDBJ whole genome shotgun (WGS) entry which is preliminary data.</text>
</comment>
<dbReference type="Gene3D" id="1.10.10.10">
    <property type="entry name" value="Winged helix-like DNA-binding domain superfamily/Winged helix DNA-binding domain"/>
    <property type="match status" value="1"/>
</dbReference>
<feature type="domain" description="HTH lysR-type" evidence="5">
    <location>
        <begin position="5"/>
        <end position="62"/>
    </location>
</feature>
<dbReference type="GO" id="GO:0003677">
    <property type="term" value="F:DNA binding"/>
    <property type="evidence" value="ECO:0007669"/>
    <property type="project" value="UniProtKB-KW"/>
</dbReference>
<name>A0A2T3KZK3_PHOLD</name>
<evidence type="ECO:0000256" key="1">
    <source>
        <dbReference type="ARBA" id="ARBA00009437"/>
    </source>
</evidence>
<dbReference type="PROSITE" id="PS50931">
    <property type="entry name" value="HTH_LYSR"/>
    <property type="match status" value="1"/>
</dbReference>
<organism evidence="6 7">
    <name type="scientific">Photobacterium leiognathi subsp. mandapamensis</name>
    <name type="common">Photobacterium mandapamensis</name>
    <dbReference type="NCBI Taxonomy" id="48408"/>
    <lineage>
        <taxon>Bacteria</taxon>
        <taxon>Pseudomonadati</taxon>
        <taxon>Pseudomonadota</taxon>
        <taxon>Gammaproteobacteria</taxon>
        <taxon>Vibrionales</taxon>
        <taxon>Vibrionaceae</taxon>
        <taxon>Photobacterium</taxon>
    </lineage>
</organism>